<keyword evidence="2 4" id="KW-0238">DNA-binding</keyword>
<dbReference type="Pfam" id="PF00440">
    <property type="entry name" value="TetR_N"/>
    <property type="match status" value="1"/>
</dbReference>
<dbReference type="AlphaFoldDB" id="A0A919SYA9"/>
<sequence>MPPAPRRRSAGKRTAILDAARELFVRDGVDHVSMDAVAIGAQVSKATLYSHFGSKQLLFLAILADVSESLTAAVEKTLDQHLDPARIRTLPQLEEALTRFAGDLATMMTGSEGYGGVLTLVNQRRWQTPEPADDVATEPVVQILAARLAGFADAGLLDLDDSRTAAFHFGALTLLLANDDQPDPRNVDPDRLRRVVAGGVRTFVRAFGARQSNPKP</sequence>
<dbReference type="GO" id="GO:0003700">
    <property type="term" value="F:DNA-binding transcription factor activity"/>
    <property type="evidence" value="ECO:0007669"/>
    <property type="project" value="TreeGrafter"/>
</dbReference>
<dbReference type="Gene3D" id="1.10.357.10">
    <property type="entry name" value="Tetracycline Repressor, domain 2"/>
    <property type="match status" value="1"/>
</dbReference>
<comment type="caution">
    <text evidence="6">The sequence shown here is derived from an EMBL/GenBank/DDBJ whole genome shotgun (WGS) entry which is preliminary data.</text>
</comment>
<name>A0A919SYA9_9ACTN</name>
<dbReference type="Pfam" id="PF14246">
    <property type="entry name" value="TetR_C_7"/>
    <property type="match status" value="1"/>
</dbReference>
<proteinExistence type="predicted"/>
<dbReference type="FunFam" id="1.10.10.60:FF:000141">
    <property type="entry name" value="TetR family transcriptional regulator"/>
    <property type="match status" value="1"/>
</dbReference>
<dbReference type="GO" id="GO:0045892">
    <property type="term" value="P:negative regulation of DNA-templated transcription"/>
    <property type="evidence" value="ECO:0007669"/>
    <property type="project" value="UniProtKB-ARBA"/>
</dbReference>
<dbReference type="PANTHER" id="PTHR30055">
    <property type="entry name" value="HTH-TYPE TRANSCRIPTIONAL REGULATOR RUTR"/>
    <property type="match status" value="1"/>
</dbReference>
<dbReference type="InterPro" id="IPR001647">
    <property type="entry name" value="HTH_TetR"/>
</dbReference>
<dbReference type="RefSeq" id="WP_213001870.1">
    <property type="nucleotide sequence ID" value="NZ_BAAATW010000020.1"/>
</dbReference>
<accession>A0A919SYA9</accession>
<dbReference type="EMBL" id="BOQP01000045">
    <property type="protein sequence ID" value="GIM81000.1"/>
    <property type="molecule type" value="Genomic_DNA"/>
</dbReference>
<feature type="domain" description="HTH tetR-type" evidence="5">
    <location>
        <begin position="10"/>
        <end position="70"/>
    </location>
</feature>
<protein>
    <submittedName>
        <fullName evidence="6">Transcriptional regulator</fullName>
    </submittedName>
</protein>
<evidence type="ECO:0000256" key="4">
    <source>
        <dbReference type="PROSITE-ProRule" id="PRU00335"/>
    </source>
</evidence>
<evidence type="ECO:0000256" key="2">
    <source>
        <dbReference type="ARBA" id="ARBA00023125"/>
    </source>
</evidence>
<dbReference type="PROSITE" id="PS50977">
    <property type="entry name" value="HTH_TETR_2"/>
    <property type="match status" value="1"/>
</dbReference>
<dbReference type="InterPro" id="IPR050109">
    <property type="entry name" value="HTH-type_TetR-like_transc_reg"/>
</dbReference>
<keyword evidence="1" id="KW-0805">Transcription regulation</keyword>
<dbReference type="Proteomes" id="UP000680865">
    <property type="component" value="Unassembled WGS sequence"/>
</dbReference>
<gene>
    <name evidence="6" type="ORF">Aco04nite_74360</name>
</gene>
<keyword evidence="7" id="KW-1185">Reference proteome</keyword>
<dbReference type="InterPro" id="IPR009057">
    <property type="entry name" value="Homeodomain-like_sf"/>
</dbReference>
<evidence type="ECO:0000259" key="5">
    <source>
        <dbReference type="PROSITE" id="PS50977"/>
    </source>
</evidence>
<evidence type="ECO:0000313" key="7">
    <source>
        <dbReference type="Proteomes" id="UP000680865"/>
    </source>
</evidence>
<dbReference type="GO" id="GO:0000976">
    <property type="term" value="F:transcription cis-regulatory region binding"/>
    <property type="evidence" value="ECO:0007669"/>
    <property type="project" value="TreeGrafter"/>
</dbReference>
<dbReference type="PRINTS" id="PR00455">
    <property type="entry name" value="HTHTETR"/>
</dbReference>
<organism evidence="6 7">
    <name type="scientific">Winogradskya consettensis</name>
    <dbReference type="NCBI Taxonomy" id="113560"/>
    <lineage>
        <taxon>Bacteria</taxon>
        <taxon>Bacillati</taxon>
        <taxon>Actinomycetota</taxon>
        <taxon>Actinomycetes</taxon>
        <taxon>Micromonosporales</taxon>
        <taxon>Micromonosporaceae</taxon>
        <taxon>Winogradskya</taxon>
    </lineage>
</organism>
<evidence type="ECO:0000256" key="3">
    <source>
        <dbReference type="ARBA" id="ARBA00023163"/>
    </source>
</evidence>
<dbReference type="PROSITE" id="PS01081">
    <property type="entry name" value="HTH_TETR_1"/>
    <property type="match status" value="1"/>
</dbReference>
<evidence type="ECO:0000313" key="6">
    <source>
        <dbReference type="EMBL" id="GIM81000.1"/>
    </source>
</evidence>
<dbReference type="InterPro" id="IPR039536">
    <property type="entry name" value="TetR_C_Proteobacteria"/>
</dbReference>
<reference evidence="6" key="1">
    <citation type="submission" date="2021-03" db="EMBL/GenBank/DDBJ databases">
        <title>Whole genome shotgun sequence of Actinoplanes consettensis NBRC 14913.</title>
        <authorList>
            <person name="Komaki H."/>
            <person name="Tamura T."/>
        </authorList>
    </citation>
    <scope>NUCLEOTIDE SEQUENCE</scope>
    <source>
        <strain evidence="6">NBRC 14913</strain>
    </source>
</reference>
<dbReference type="SUPFAM" id="SSF46689">
    <property type="entry name" value="Homeodomain-like"/>
    <property type="match status" value="1"/>
</dbReference>
<dbReference type="InterPro" id="IPR023772">
    <property type="entry name" value="DNA-bd_HTH_TetR-type_CS"/>
</dbReference>
<feature type="DNA-binding region" description="H-T-H motif" evidence="4">
    <location>
        <begin position="33"/>
        <end position="52"/>
    </location>
</feature>
<keyword evidence="3" id="KW-0804">Transcription</keyword>
<evidence type="ECO:0000256" key="1">
    <source>
        <dbReference type="ARBA" id="ARBA00023015"/>
    </source>
</evidence>
<dbReference type="PANTHER" id="PTHR30055:SF146">
    <property type="entry name" value="HTH-TYPE TRANSCRIPTIONAL DUAL REGULATOR CECR"/>
    <property type="match status" value="1"/>
</dbReference>